<dbReference type="PANTHER" id="PTHR13316">
    <property type="entry name" value="ZINC FINGER, CCHC DOMAIN CONTAINING 8"/>
    <property type="match status" value="1"/>
</dbReference>
<evidence type="ECO:0000256" key="5">
    <source>
        <dbReference type="ARBA" id="ARBA00023242"/>
    </source>
</evidence>
<dbReference type="InterPro" id="IPR052115">
    <property type="entry name" value="NEXT_complex_subunit_ZCCHC8"/>
</dbReference>
<evidence type="ECO:0000313" key="9">
    <source>
        <dbReference type="Proteomes" id="UP000077315"/>
    </source>
</evidence>
<feature type="region of interest" description="Disordered" evidence="6">
    <location>
        <begin position="352"/>
        <end position="383"/>
    </location>
</feature>
<evidence type="ECO:0000256" key="3">
    <source>
        <dbReference type="ARBA" id="ARBA00022771"/>
    </source>
</evidence>
<dbReference type="GO" id="GO:0003723">
    <property type="term" value="F:RNA binding"/>
    <property type="evidence" value="ECO:0007669"/>
    <property type="project" value="TreeGrafter"/>
</dbReference>
<gene>
    <name evidence="8" type="ORF">PHYBLDRAFT_169250</name>
</gene>
<keyword evidence="9" id="KW-1185">Reference proteome</keyword>
<accession>A0A167MJB2</accession>
<evidence type="ECO:0000256" key="6">
    <source>
        <dbReference type="SAM" id="MobiDB-lite"/>
    </source>
</evidence>
<dbReference type="GO" id="GO:0071013">
    <property type="term" value="C:catalytic step 2 spliceosome"/>
    <property type="evidence" value="ECO:0007669"/>
    <property type="project" value="TreeGrafter"/>
</dbReference>
<protein>
    <recommendedName>
        <fullName evidence="7">PSP proline-rich domain-containing protein</fullName>
    </recommendedName>
</protein>
<keyword evidence="4" id="KW-0862">Zinc</keyword>
<dbReference type="OrthoDB" id="8026949at2759"/>
<dbReference type="GO" id="GO:0008270">
    <property type="term" value="F:zinc ion binding"/>
    <property type="evidence" value="ECO:0007669"/>
    <property type="project" value="UniProtKB-KW"/>
</dbReference>
<dbReference type="Pfam" id="PF04046">
    <property type="entry name" value="PSP"/>
    <property type="match status" value="1"/>
</dbReference>
<dbReference type="PANTHER" id="PTHR13316:SF0">
    <property type="entry name" value="ZINC FINGER CCHC DOMAIN-CONTAINING PROTEIN 8"/>
    <property type="match status" value="1"/>
</dbReference>
<organism evidence="8 9">
    <name type="scientific">Phycomyces blakesleeanus (strain ATCC 8743b / DSM 1359 / FGSC 10004 / NBRC 33097 / NRRL 1555)</name>
    <dbReference type="NCBI Taxonomy" id="763407"/>
    <lineage>
        <taxon>Eukaryota</taxon>
        <taxon>Fungi</taxon>
        <taxon>Fungi incertae sedis</taxon>
        <taxon>Mucoromycota</taxon>
        <taxon>Mucoromycotina</taxon>
        <taxon>Mucoromycetes</taxon>
        <taxon>Mucorales</taxon>
        <taxon>Phycomycetaceae</taxon>
        <taxon>Phycomyces</taxon>
    </lineage>
</organism>
<keyword evidence="5" id="KW-0539">Nucleus</keyword>
<comment type="subcellular location">
    <subcellularLocation>
        <location evidence="1">Nucleus</location>
    </subcellularLocation>
</comment>
<dbReference type="RefSeq" id="XP_018291034.1">
    <property type="nucleotide sequence ID" value="XM_018436026.1"/>
</dbReference>
<feature type="compositionally biased region" description="Acidic residues" evidence="6">
    <location>
        <begin position="555"/>
        <end position="566"/>
    </location>
</feature>
<evidence type="ECO:0000256" key="4">
    <source>
        <dbReference type="ARBA" id="ARBA00022833"/>
    </source>
</evidence>
<keyword evidence="3" id="KW-0863">Zinc-finger</keyword>
<feature type="compositionally biased region" description="Basic and acidic residues" evidence="6">
    <location>
        <begin position="356"/>
        <end position="367"/>
    </location>
</feature>
<dbReference type="STRING" id="763407.A0A167MJB2"/>
<dbReference type="EMBL" id="KV440982">
    <property type="protein sequence ID" value="OAD72994.1"/>
    <property type="molecule type" value="Genomic_DNA"/>
</dbReference>
<evidence type="ECO:0000256" key="1">
    <source>
        <dbReference type="ARBA" id="ARBA00004123"/>
    </source>
</evidence>
<evidence type="ECO:0000256" key="2">
    <source>
        <dbReference type="ARBA" id="ARBA00022723"/>
    </source>
</evidence>
<sequence>MTPSEITRKEVLDSVKKALLLEHGRGITSLKKLQESVLENFTPIRQLCHIDQHLNRVPVKYIQHCIEHDDSQQFELSNNELQVRLAFLDQEQQGFETDPYGAIAVDSEEYSPELIKYENPTTLKPSTHFRPYQVSFLNITNALEDRTVSSNQSIDTDTEISTTKSKRIPVTPVYYEDGKFFCDDFAGDYARKDRPAMLIPKYDRLNIDPLCSESFKYTRFSTKPFSNGKTCWNCDSEDHELSKCPEQRNAEKIRKNKTLYNDSHETSGRLHIELTEYNKLSSLKPGKLSDSLQEALGIKGTNYEPQFYDRMRIYGYPPGYKGLASKKGVSQLSISKESVLFENTPLLNIYDDEFNGEDKETQSKKDVLSTSQDDVDTSKEKDTSEELVELVVYPGLNIKEKKHTVQQIPQWEQPGMPDFYRMEPNTHQYYQQFHNEAMQDTYSMYDQRLWPHDQYNLGGQAPYPYSYPPYNEQYAHPEMYYGYNQPLDQYNDYQPGNYFPGPPTNHYQADQPFPEVQQPPYAPQALAYPTNVQQPVPPVLPKAPMSNKEDSVKSEDEDMEISDDED</sequence>
<dbReference type="SMART" id="SM00581">
    <property type="entry name" value="PSP"/>
    <property type="match status" value="1"/>
</dbReference>
<feature type="domain" description="PSP proline-rich" evidence="7">
    <location>
        <begin position="280"/>
        <end position="334"/>
    </location>
</feature>
<name>A0A167MJB2_PHYB8</name>
<proteinExistence type="predicted"/>
<dbReference type="VEuPathDB" id="FungiDB:PHYBLDRAFT_169250"/>
<dbReference type="InParanoid" id="A0A167MJB2"/>
<feature type="region of interest" description="Disordered" evidence="6">
    <location>
        <begin position="498"/>
        <end position="566"/>
    </location>
</feature>
<dbReference type="Proteomes" id="UP000077315">
    <property type="component" value="Unassembled WGS sequence"/>
</dbReference>
<evidence type="ECO:0000313" key="8">
    <source>
        <dbReference type="EMBL" id="OAD72994.1"/>
    </source>
</evidence>
<evidence type="ECO:0000259" key="7">
    <source>
        <dbReference type="SMART" id="SM00581"/>
    </source>
</evidence>
<reference evidence="9" key="1">
    <citation type="submission" date="2015-06" db="EMBL/GenBank/DDBJ databases">
        <title>Expansion of signal transduction pathways in fungi by whole-genome duplication.</title>
        <authorList>
            <consortium name="DOE Joint Genome Institute"/>
            <person name="Corrochano L.M."/>
            <person name="Kuo A."/>
            <person name="Marcet-Houben M."/>
            <person name="Polaino S."/>
            <person name="Salamov A."/>
            <person name="Villalobos J.M."/>
            <person name="Alvarez M.I."/>
            <person name="Avalos J."/>
            <person name="Benito E.P."/>
            <person name="Benoit I."/>
            <person name="Burger G."/>
            <person name="Camino L.P."/>
            <person name="Canovas D."/>
            <person name="Cerda-Olmedo E."/>
            <person name="Cheng J.-F."/>
            <person name="Dominguez A."/>
            <person name="Elias M."/>
            <person name="Eslava A.P."/>
            <person name="Glaser F."/>
            <person name="Grimwood J."/>
            <person name="Gutierrez G."/>
            <person name="Heitman J."/>
            <person name="Henrissat B."/>
            <person name="Iturriaga E.A."/>
            <person name="Lang B.F."/>
            <person name="Lavin J.L."/>
            <person name="Lee S."/>
            <person name="Li W."/>
            <person name="Lindquist E."/>
            <person name="Lopez-Garcia S."/>
            <person name="Luque E.M."/>
            <person name="Marcos A.T."/>
            <person name="Martin J."/>
            <person name="McCluskey K."/>
            <person name="Medina H.R."/>
            <person name="Miralles-Duran A."/>
            <person name="Miyazaki A."/>
            <person name="Munoz-Torres E."/>
            <person name="Oguiza J.A."/>
            <person name="Ohm R."/>
            <person name="Olmedo M."/>
            <person name="Orejas M."/>
            <person name="Ortiz-Castellanos L."/>
            <person name="Pisabarro A.G."/>
            <person name="Rodriguez-Romero J."/>
            <person name="Ruiz-Herrera J."/>
            <person name="Ruiz-Vazquez R."/>
            <person name="Sanz C."/>
            <person name="Schackwitz W."/>
            <person name="Schmutz J."/>
            <person name="Shahriari M."/>
            <person name="Shelest E."/>
            <person name="Silva-Franco F."/>
            <person name="Soanes D."/>
            <person name="Syed K."/>
            <person name="Tagua V.G."/>
            <person name="Talbot N.J."/>
            <person name="Thon M."/>
            <person name="De vries R.P."/>
            <person name="Wiebenga A."/>
            <person name="Yadav J.S."/>
            <person name="Braun E.L."/>
            <person name="Baker S."/>
            <person name="Garre V."/>
            <person name="Horwitz B."/>
            <person name="Torres-Martinez S."/>
            <person name="Idnurm A."/>
            <person name="Herrera-Estrella A."/>
            <person name="Gabaldon T."/>
            <person name="Grigoriev I.V."/>
        </authorList>
    </citation>
    <scope>NUCLEOTIDE SEQUENCE [LARGE SCALE GENOMIC DNA]</scope>
    <source>
        <strain evidence="9">NRRL 1555(-)</strain>
    </source>
</reference>
<dbReference type="InterPro" id="IPR006568">
    <property type="entry name" value="PSP_pro-rich"/>
</dbReference>
<keyword evidence="2" id="KW-0479">Metal-binding</keyword>
<dbReference type="AlphaFoldDB" id="A0A167MJB2"/>
<dbReference type="GeneID" id="28996932"/>